<dbReference type="AlphaFoldDB" id="A0A077ZFU6"/>
<evidence type="ECO:0000256" key="1">
    <source>
        <dbReference type="SAM" id="MobiDB-lite"/>
    </source>
</evidence>
<accession>A0A077ZFU6</accession>
<dbReference type="GO" id="GO:0051301">
    <property type="term" value="P:cell division"/>
    <property type="evidence" value="ECO:0007669"/>
    <property type="project" value="TreeGrafter"/>
</dbReference>
<dbReference type="InterPro" id="IPR036034">
    <property type="entry name" value="PDZ_sf"/>
</dbReference>
<feature type="domain" description="PDZ" evidence="2">
    <location>
        <begin position="12"/>
        <end position="89"/>
    </location>
</feature>
<dbReference type="InterPro" id="IPR044926">
    <property type="entry name" value="RGS_subdomain_2"/>
</dbReference>
<dbReference type="SUPFAM" id="SSF48097">
    <property type="entry name" value="Regulator of G-protein signaling, RGS"/>
    <property type="match status" value="1"/>
</dbReference>
<dbReference type="SUPFAM" id="SSF50156">
    <property type="entry name" value="PDZ domain-like"/>
    <property type="match status" value="1"/>
</dbReference>
<dbReference type="SMART" id="SM00228">
    <property type="entry name" value="PDZ"/>
    <property type="match status" value="1"/>
</dbReference>
<dbReference type="InterPro" id="IPR046995">
    <property type="entry name" value="RGS10/12/14-like"/>
</dbReference>
<reference evidence="4" key="1">
    <citation type="submission" date="2014-01" db="EMBL/GenBank/DDBJ databases">
        <authorList>
            <person name="Aslett M."/>
        </authorList>
    </citation>
    <scope>NUCLEOTIDE SEQUENCE</scope>
</reference>
<dbReference type="GO" id="GO:0005634">
    <property type="term" value="C:nucleus"/>
    <property type="evidence" value="ECO:0007669"/>
    <property type="project" value="TreeGrafter"/>
</dbReference>
<dbReference type="GO" id="GO:0005737">
    <property type="term" value="C:cytoplasm"/>
    <property type="evidence" value="ECO:0007669"/>
    <property type="project" value="TreeGrafter"/>
</dbReference>
<dbReference type="GO" id="GO:0007051">
    <property type="term" value="P:spindle organization"/>
    <property type="evidence" value="ECO:0007669"/>
    <property type="project" value="TreeGrafter"/>
</dbReference>
<feature type="compositionally biased region" description="Basic and acidic residues" evidence="1">
    <location>
        <begin position="420"/>
        <end position="429"/>
    </location>
</feature>
<dbReference type="Pfam" id="PF00615">
    <property type="entry name" value="RGS"/>
    <property type="match status" value="1"/>
</dbReference>
<feature type="region of interest" description="Disordered" evidence="1">
    <location>
        <begin position="404"/>
        <end position="472"/>
    </location>
</feature>
<organism evidence="4 5">
    <name type="scientific">Trichuris trichiura</name>
    <name type="common">Whipworm</name>
    <name type="synonym">Trichocephalus trichiurus</name>
    <dbReference type="NCBI Taxonomy" id="36087"/>
    <lineage>
        <taxon>Eukaryota</taxon>
        <taxon>Metazoa</taxon>
        <taxon>Ecdysozoa</taxon>
        <taxon>Nematoda</taxon>
        <taxon>Enoplea</taxon>
        <taxon>Dorylaimia</taxon>
        <taxon>Trichinellida</taxon>
        <taxon>Trichuridae</taxon>
        <taxon>Trichuris</taxon>
    </lineage>
</organism>
<reference evidence="4" key="2">
    <citation type="submission" date="2014-03" db="EMBL/GenBank/DDBJ databases">
        <title>The whipworm genome and dual-species transcriptomics of an intimate host-pathogen interaction.</title>
        <authorList>
            <person name="Foth B.J."/>
            <person name="Tsai I.J."/>
            <person name="Reid A.J."/>
            <person name="Bancroft A.J."/>
            <person name="Nichol S."/>
            <person name="Tracey A."/>
            <person name="Holroyd N."/>
            <person name="Cotton J.A."/>
            <person name="Stanley E.J."/>
            <person name="Zarowiecki M."/>
            <person name="Liu J.Z."/>
            <person name="Huckvale T."/>
            <person name="Cooper P.J."/>
            <person name="Grencis R.K."/>
            <person name="Berriman M."/>
        </authorList>
    </citation>
    <scope>NUCLEOTIDE SEQUENCE [LARGE SCALE GENOMIC DNA]</scope>
</reference>
<proteinExistence type="predicted"/>
<dbReference type="Proteomes" id="UP000030665">
    <property type="component" value="Unassembled WGS sequence"/>
</dbReference>
<dbReference type="PANTHER" id="PTHR45945:SF2">
    <property type="entry name" value="REGULATOR OF G-PROTEIN SIGNALING 14"/>
    <property type="match status" value="1"/>
</dbReference>
<dbReference type="Pfam" id="PF00595">
    <property type="entry name" value="PDZ"/>
    <property type="match status" value="1"/>
</dbReference>
<dbReference type="PROSITE" id="PS50132">
    <property type="entry name" value="RGS"/>
    <property type="match status" value="1"/>
</dbReference>
<gene>
    <name evidence="4" type="ORF">TTRE_0000754101</name>
</gene>
<feature type="region of interest" description="Disordered" evidence="1">
    <location>
        <begin position="631"/>
        <end position="652"/>
    </location>
</feature>
<dbReference type="GO" id="GO:0008277">
    <property type="term" value="P:regulation of G protein-coupled receptor signaling pathway"/>
    <property type="evidence" value="ECO:0007669"/>
    <property type="project" value="TreeGrafter"/>
</dbReference>
<evidence type="ECO:0000259" key="3">
    <source>
        <dbReference type="PROSITE" id="PS50132"/>
    </source>
</evidence>
<dbReference type="SMART" id="SM00315">
    <property type="entry name" value="RGS"/>
    <property type="match status" value="1"/>
</dbReference>
<dbReference type="GO" id="GO:0005886">
    <property type="term" value="C:plasma membrane"/>
    <property type="evidence" value="ECO:0007669"/>
    <property type="project" value="TreeGrafter"/>
</dbReference>
<dbReference type="STRING" id="36087.A0A077ZFU6"/>
<dbReference type="InterPro" id="IPR016137">
    <property type="entry name" value="RGS"/>
</dbReference>
<evidence type="ECO:0000313" key="4">
    <source>
        <dbReference type="EMBL" id="CDW59211.1"/>
    </source>
</evidence>
<dbReference type="PROSITE" id="PS50106">
    <property type="entry name" value="PDZ"/>
    <property type="match status" value="1"/>
</dbReference>
<dbReference type="PANTHER" id="PTHR45945">
    <property type="entry name" value="REGULATOR OF G-PROTEIN SIGNALING LOCO"/>
    <property type="match status" value="1"/>
</dbReference>
<name>A0A077ZFU6_TRITR</name>
<dbReference type="PRINTS" id="PR01301">
    <property type="entry name" value="RGSPROTEIN"/>
</dbReference>
<feature type="compositionally biased region" description="Polar residues" evidence="1">
    <location>
        <begin position="431"/>
        <end position="447"/>
    </location>
</feature>
<keyword evidence="5" id="KW-1185">Reference proteome</keyword>
<dbReference type="Gene3D" id="1.10.167.10">
    <property type="entry name" value="Regulator of G-protein Signalling 4, domain 2"/>
    <property type="match status" value="1"/>
</dbReference>
<dbReference type="OrthoDB" id="196547at2759"/>
<feature type="compositionally biased region" description="Polar residues" evidence="1">
    <location>
        <begin position="455"/>
        <end position="472"/>
    </location>
</feature>
<evidence type="ECO:0000313" key="5">
    <source>
        <dbReference type="Proteomes" id="UP000030665"/>
    </source>
</evidence>
<feature type="domain" description="RGS" evidence="3">
    <location>
        <begin position="518"/>
        <end position="630"/>
    </location>
</feature>
<dbReference type="InterPro" id="IPR036305">
    <property type="entry name" value="RGS_sf"/>
</dbReference>
<dbReference type="GO" id="GO:0005096">
    <property type="term" value="F:GTPase activator activity"/>
    <property type="evidence" value="ECO:0007669"/>
    <property type="project" value="InterPro"/>
</dbReference>
<evidence type="ECO:0000259" key="2">
    <source>
        <dbReference type="PROSITE" id="PS50106"/>
    </source>
</evidence>
<dbReference type="EMBL" id="HG806522">
    <property type="protein sequence ID" value="CDW59211.1"/>
    <property type="molecule type" value="Genomic_DNA"/>
</dbReference>
<dbReference type="Gene3D" id="2.30.42.10">
    <property type="match status" value="1"/>
</dbReference>
<protein>
    <submittedName>
        <fullName evidence="4">Regulator of G protein signaling loco</fullName>
    </submittedName>
</protein>
<sequence length="673" mass="74538">MKKPEQPEGLRTVLLKRGSKGFGFSFAEQYPSCLSAVHAKGAASLAGLRVGDIVIALNGVDVQKASHRRIVDIVARSGSTLEITVQTPQSKSLCSLVENPNARLRAGRFANLVTPISDKLGHLPDRIGFSGSARSEAVLSIPGFQTRQERNPPRGRGYTVLQSSMVAHAGGDSSSDSSFMERDLDLIFQVVLVYIGSVTVPVSQRSRRKVLRLALHSLKAQKVRVRTVLMKAYEDQLVITNSKGALINRLENSNVAFVAACPENKQYFCVTMLHQDDDSISGRGGGQSSPSSSVDESAISHVFAVDPELHSHSYHYLYAKRFGIKCTRASTTNETGALLGGTRTSTFPAYSSCIEFPDASVGVLQSLSSLVEHSKSTEVCRVVTDSGDRPSFVEGRSRNFIAQRSFPKSFPSTSNCPTDAEERQLRKGEQAQCSQGADNLRRSSSLVPSDGLTMDSANGRTPSGGEPSNSGNLLRKLCSERVQRPKNKTLSLCQEPAEKLTTLRLSNGESPHDRWPDDFEMLLHNPERLSVFAKFLRKEYSEENIEFWMDCEEYKRAASSQDRQILGKRLYDCYFSPNAHKPVNVDSEARQSVKIGIEAGNFTKSLFDRTQLQFDCYRRFLNSEEYDESLRKTPLTAPSREGEGKGAFSDSRRRRLSLPFSFWKHTFSGRRKS</sequence>
<dbReference type="InterPro" id="IPR001478">
    <property type="entry name" value="PDZ"/>
</dbReference>